<keyword evidence="8" id="KW-0813">Transport</keyword>
<protein>
    <submittedName>
        <fullName evidence="11">Uncharacterized protein</fullName>
    </submittedName>
</protein>
<feature type="transmembrane region" description="Helical" evidence="10">
    <location>
        <begin position="433"/>
        <end position="453"/>
    </location>
</feature>
<keyword evidence="2" id="KW-1003">Cell membrane</keyword>
<dbReference type="InterPro" id="IPR005829">
    <property type="entry name" value="Sugar_transporter_CS"/>
</dbReference>
<feature type="transmembrane region" description="Helical" evidence="10">
    <location>
        <begin position="101"/>
        <end position="122"/>
    </location>
</feature>
<feature type="transmembrane region" description="Helical" evidence="10">
    <location>
        <begin position="153"/>
        <end position="174"/>
    </location>
</feature>
<dbReference type="InterPro" id="IPR020846">
    <property type="entry name" value="MFS_dom"/>
</dbReference>
<dbReference type="InterPro" id="IPR005828">
    <property type="entry name" value="MFS_sugar_transport-like"/>
</dbReference>
<keyword evidence="3 10" id="KW-0812">Transmembrane</keyword>
<dbReference type="Gene3D" id="1.20.1250.20">
    <property type="entry name" value="MFS general substrate transporter like domains"/>
    <property type="match status" value="1"/>
</dbReference>
<evidence type="ECO:0000256" key="8">
    <source>
        <dbReference type="RuleBase" id="RU003346"/>
    </source>
</evidence>
<dbReference type="CDD" id="cd17358">
    <property type="entry name" value="MFS_GLUT6_8_Class3_like"/>
    <property type="match status" value="1"/>
</dbReference>
<dbReference type="AlphaFoldDB" id="A0A7R8WAI9"/>
<dbReference type="InterPro" id="IPR044775">
    <property type="entry name" value="MFS_ERD6/Tret1-like"/>
</dbReference>
<dbReference type="InterPro" id="IPR050549">
    <property type="entry name" value="MFS_Trehalose_Transporter"/>
</dbReference>
<evidence type="ECO:0000256" key="1">
    <source>
        <dbReference type="ARBA" id="ARBA00004651"/>
    </source>
</evidence>
<keyword evidence="4 10" id="KW-1133">Transmembrane helix</keyword>
<dbReference type="OrthoDB" id="6612291at2759"/>
<evidence type="ECO:0000256" key="9">
    <source>
        <dbReference type="SAM" id="MobiDB-lite"/>
    </source>
</evidence>
<comment type="similarity">
    <text evidence="7">Belongs to the major facilitator superfamily. Sugar transporter (TC 2.A.1.1) family. Trehalose transporter subfamily.</text>
</comment>
<evidence type="ECO:0000256" key="6">
    <source>
        <dbReference type="ARBA" id="ARBA00023180"/>
    </source>
</evidence>
<evidence type="ECO:0000256" key="4">
    <source>
        <dbReference type="ARBA" id="ARBA00022989"/>
    </source>
</evidence>
<evidence type="ECO:0000313" key="11">
    <source>
        <dbReference type="EMBL" id="CAD7227400.1"/>
    </source>
</evidence>
<dbReference type="PANTHER" id="PTHR48021:SF1">
    <property type="entry name" value="GH07001P-RELATED"/>
    <property type="match status" value="1"/>
</dbReference>
<feature type="transmembrane region" description="Helical" evidence="10">
    <location>
        <begin position="393"/>
        <end position="413"/>
    </location>
</feature>
<evidence type="ECO:0000256" key="10">
    <source>
        <dbReference type="SAM" id="Phobius"/>
    </source>
</evidence>
<dbReference type="PANTHER" id="PTHR48021">
    <property type="match status" value="1"/>
</dbReference>
<dbReference type="PROSITE" id="PS00216">
    <property type="entry name" value="SUGAR_TRANSPORT_1"/>
    <property type="match status" value="1"/>
</dbReference>
<keyword evidence="5 10" id="KW-0472">Membrane</keyword>
<dbReference type="GO" id="GO:0051119">
    <property type="term" value="F:sugar transmembrane transporter activity"/>
    <property type="evidence" value="ECO:0007669"/>
    <property type="project" value="InterPro"/>
</dbReference>
<feature type="transmembrane region" description="Helical" evidence="10">
    <location>
        <begin position="129"/>
        <end position="147"/>
    </location>
</feature>
<dbReference type="FunFam" id="1.20.1250.20:FF:000055">
    <property type="entry name" value="Facilitated trehalose transporter Tret1-2 homolog"/>
    <property type="match status" value="1"/>
</dbReference>
<reference evidence="11" key="1">
    <citation type="submission" date="2020-11" db="EMBL/GenBank/DDBJ databases">
        <authorList>
            <person name="Tran Van P."/>
        </authorList>
    </citation>
    <scope>NUCLEOTIDE SEQUENCE</scope>
</reference>
<feature type="transmembrane region" description="Helical" evidence="10">
    <location>
        <begin position="209"/>
        <end position="229"/>
    </location>
</feature>
<feature type="transmembrane region" description="Helical" evidence="10">
    <location>
        <begin position="359"/>
        <end position="381"/>
    </location>
</feature>
<dbReference type="InterPro" id="IPR036259">
    <property type="entry name" value="MFS_trans_sf"/>
</dbReference>
<feature type="transmembrane region" description="Helical" evidence="10">
    <location>
        <begin position="328"/>
        <end position="352"/>
    </location>
</feature>
<evidence type="ECO:0000256" key="7">
    <source>
        <dbReference type="ARBA" id="ARBA00024348"/>
    </source>
</evidence>
<dbReference type="EMBL" id="OB661123">
    <property type="protein sequence ID" value="CAD7227400.1"/>
    <property type="molecule type" value="Genomic_DNA"/>
</dbReference>
<evidence type="ECO:0000256" key="3">
    <source>
        <dbReference type="ARBA" id="ARBA00022692"/>
    </source>
</evidence>
<feature type="transmembrane region" description="Helical" evidence="10">
    <location>
        <begin position="57"/>
        <end position="81"/>
    </location>
</feature>
<comment type="subcellular location">
    <subcellularLocation>
        <location evidence="1">Cell membrane</location>
        <topology evidence="1">Multi-pass membrane protein</topology>
    </subcellularLocation>
</comment>
<organism evidence="11">
    <name type="scientific">Cyprideis torosa</name>
    <dbReference type="NCBI Taxonomy" id="163714"/>
    <lineage>
        <taxon>Eukaryota</taxon>
        <taxon>Metazoa</taxon>
        <taxon>Ecdysozoa</taxon>
        <taxon>Arthropoda</taxon>
        <taxon>Crustacea</taxon>
        <taxon>Oligostraca</taxon>
        <taxon>Ostracoda</taxon>
        <taxon>Podocopa</taxon>
        <taxon>Podocopida</taxon>
        <taxon>Cytherocopina</taxon>
        <taxon>Cytheroidea</taxon>
        <taxon>Cytherideidae</taxon>
        <taxon>Cyprideis</taxon>
    </lineage>
</organism>
<feature type="transmembrane region" description="Helical" evidence="10">
    <location>
        <begin position="186"/>
        <end position="203"/>
    </location>
</feature>
<dbReference type="Pfam" id="PF00083">
    <property type="entry name" value="Sugar_tr"/>
    <property type="match status" value="1"/>
</dbReference>
<dbReference type="InterPro" id="IPR003663">
    <property type="entry name" value="Sugar/inositol_transpt"/>
</dbReference>
<feature type="region of interest" description="Disordered" evidence="9">
    <location>
        <begin position="1"/>
        <end position="33"/>
    </location>
</feature>
<gene>
    <name evidence="11" type="ORF">CTOB1V02_LOCUS5307</name>
</gene>
<proteinExistence type="inferred from homology"/>
<dbReference type="PROSITE" id="PS00217">
    <property type="entry name" value="SUGAR_TRANSPORT_2"/>
    <property type="match status" value="1"/>
</dbReference>
<name>A0A7R8WAI9_9CRUS</name>
<feature type="transmembrane region" description="Helical" evidence="10">
    <location>
        <begin position="295"/>
        <end position="316"/>
    </location>
</feature>
<evidence type="ECO:0000256" key="2">
    <source>
        <dbReference type="ARBA" id="ARBA00022475"/>
    </source>
</evidence>
<dbReference type="PRINTS" id="PR00171">
    <property type="entry name" value="SUGRTRNSPORT"/>
</dbReference>
<dbReference type="SUPFAM" id="SSF103473">
    <property type="entry name" value="MFS general substrate transporter"/>
    <property type="match status" value="1"/>
</dbReference>
<feature type="compositionally biased region" description="Basic and acidic residues" evidence="9">
    <location>
        <begin position="1"/>
        <end position="24"/>
    </location>
</feature>
<dbReference type="PROSITE" id="PS50850">
    <property type="entry name" value="MFS"/>
    <property type="match status" value="1"/>
</dbReference>
<accession>A0A7R8WAI9</accession>
<sequence>MAEHQLLRVDSDGVEMQRMDKERSPGGISSTSLDATTGEEALLKPLDYSKSEKFHQYLAAIAATLGAASMGTVLAYTSPVIPELKDPGSGIEISKTQESWIGSLMNVGALIGGLTAGFLVGGLGKKGTIVANCVPFLIGWVLLISAQNVAMLYIGRIITGLCCGYVSMSAPVYIGEIAQPEIRGTLGAGFQLMVTLGILFVNLCGLFMPWRWIGVACAFIVLANMIAMLPMPESPAHLVNKGRERRAEKALDWLRGPFHDVQQELKEVQMNVMATRAEKASFSDLFTDNSARQPLLLSLGLMLFQQLSGINAVIFYTESIFEEAQAGLSPSASTMIVMITQVVVTCFAAGVVDRLGRRILLLVSDALMAIALLGLGIFFYIKDSIQDDDLTSSYSWLPVVSLVTFIVAFSLGYGPIPWLMMGELMPSKTRAPASSLATGFNWTMSFIVTLTFNSLQDGLGAYGCFWLYSAICVGGTVFVFFLIPETKGKSLDEIQKLFRR</sequence>
<dbReference type="NCBIfam" id="TIGR00879">
    <property type="entry name" value="SP"/>
    <property type="match status" value="1"/>
</dbReference>
<keyword evidence="6" id="KW-0325">Glycoprotein</keyword>
<evidence type="ECO:0000256" key="5">
    <source>
        <dbReference type="ARBA" id="ARBA00023136"/>
    </source>
</evidence>
<dbReference type="GO" id="GO:0005886">
    <property type="term" value="C:plasma membrane"/>
    <property type="evidence" value="ECO:0007669"/>
    <property type="project" value="UniProtKB-SubCell"/>
</dbReference>
<feature type="transmembrane region" description="Helical" evidence="10">
    <location>
        <begin position="465"/>
        <end position="483"/>
    </location>
</feature>